<keyword evidence="1" id="KW-0472">Membrane</keyword>
<protein>
    <submittedName>
        <fullName evidence="2">Uncharacterized protein</fullName>
    </submittedName>
</protein>
<dbReference type="EMBL" id="MN739467">
    <property type="protein sequence ID" value="QHT06346.1"/>
    <property type="molecule type" value="Genomic_DNA"/>
</dbReference>
<feature type="transmembrane region" description="Helical" evidence="1">
    <location>
        <begin position="143"/>
        <end position="161"/>
    </location>
</feature>
<dbReference type="AlphaFoldDB" id="A0A6C0CNG9"/>
<name>A0A6C0CNG9_9ZZZZ</name>
<evidence type="ECO:0000313" key="2">
    <source>
        <dbReference type="EMBL" id="QHT06346.1"/>
    </source>
</evidence>
<sequence length="308" mass="34692">MNTSDLTDTTNVDTAQLQEVTLMNIQQLQNMEQKLYKKLEAVAANDPSNVGEQDRIIQKINELSQMRMTMFSQLEDMYMSLQGRVAQSRVDLVDQMTVTGVVEGQLNAAKASLNELTNNKNQRMRMVEINTYYSQKYRAQTDLVKTILMFAIPCLILAILVKKSLVPKNIGNTVMAIIIAIGIIVVFRQYWDISSRSNMAFDEYTWNWDPAANSPTVLEYDIDQISGAKSTIEDEANSFAKEMGLGCVGENCCADGTKWDSDQMKCIEGFANMKDPVAFIESRNPVCPWKNAPANVKPFSQGDNYERI</sequence>
<keyword evidence="1" id="KW-0812">Transmembrane</keyword>
<keyword evidence="1" id="KW-1133">Transmembrane helix</keyword>
<organism evidence="2">
    <name type="scientific">viral metagenome</name>
    <dbReference type="NCBI Taxonomy" id="1070528"/>
    <lineage>
        <taxon>unclassified sequences</taxon>
        <taxon>metagenomes</taxon>
        <taxon>organismal metagenomes</taxon>
    </lineage>
</organism>
<feature type="transmembrane region" description="Helical" evidence="1">
    <location>
        <begin position="173"/>
        <end position="191"/>
    </location>
</feature>
<reference evidence="2" key="1">
    <citation type="journal article" date="2020" name="Nature">
        <title>Giant virus diversity and host interactions through global metagenomics.</title>
        <authorList>
            <person name="Schulz F."/>
            <person name="Roux S."/>
            <person name="Paez-Espino D."/>
            <person name="Jungbluth S."/>
            <person name="Walsh D.A."/>
            <person name="Denef V.J."/>
            <person name="McMahon K.D."/>
            <person name="Konstantinidis K.T."/>
            <person name="Eloe-Fadrosh E.A."/>
            <person name="Kyrpides N.C."/>
            <person name="Woyke T."/>
        </authorList>
    </citation>
    <scope>NUCLEOTIDE SEQUENCE</scope>
    <source>
        <strain evidence="2">GVMAG-M-3300021425-30</strain>
    </source>
</reference>
<proteinExistence type="predicted"/>
<evidence type="ECO:0000256" key="1">
    <source>
        <dbReference type="SAM" id="Phobius"/>
    </source>
</evidence>
<accession>A0A6C0CNG9</accession>